<reference evidence="9" key="1">
    <citation type="submission" date="2020-08" db="EMBL/GenBank/DDBJ databases">
        <title>Genome public.</title>
        <authorList>
            <person name="Liu C."/>
            <person name="Sun Q."/>
        </authorList>
    </citation>
    <scope>NUCLEOTIDE SEQUENCE</scope>
    <source>
        <strain evidence="9">H8</strain>
    </source>
</reference>
<keyword evidence="10" id="KW-1185">Reference proteome</keyword>
<protein>
    <submittedName>
        <fullName evidence="9">AI-2E family transporter</fullName>
    </submittedName>
</protein>
<comment type="similarity">
    <text evidence="2">Belongs to the autoinducer-2 exporter (AI-2E) (TC 2.A.86) family.</text>
</comment>
<comment type="subcellular location">
    <subcellularLocation>
        <location evidence="1">Cell membrane</location>
        <topology evidence="1">Multi-pass membrane protein</topology>
    </subcellularLocation>
</comment>
<evidence type="ECO:0000313" key="10">
    <source>
        <dbReference type="Proteomes" id="UP000611762"/>
    </source>
</evidence>
<feature type="transmembrane region" description="Helical" evidence="8">
    <location>
        <begin position="83"/>
        <end position="104"/>
    </location>
</feature>
<dbReference type="Proteomes" id="UP000611762">
    <property type="component" value="Unassembled WGS sequence"/>
</dbReference>
<evidence type="ECO:0000256" key="1">
    <source>
        <dbReference type="ARBA" id="ARBA00004651"/>
    </source>
</evidence>
<gene>
    <name evidence="9" type="ORF">H8698_00870</name>
</gene>
<dbReference type="Pfam" id="PF01594">
    <property type="entry name" value="AI-2E_transport"/>
    <property type="match status" value="1"/>
</dbReference>
<dbReference type="PANTHER" id="PTHR21716">
    <property type="entry name" value="TRANSMEMBRANE PROTEIN"/>
    <property type="match status" value="1"/>
</dbReference>
<proteinExistence type="inferred from homology"/>
<keyword evidence="4" id="KW-1003">Cell membrane</keyword>
<comment type="caution">
    <text evidence="9">The sequence shown here is derived from an EMBL/GenBank/DDBJ whole genome shotgun (WGS) entry which is preliminary data.</text>
</comment>
<evidence type="ECO:0000313" key="9">
    <source>
        <dbReference type="EMBL" id="MBC8539527.1"/>
    </source>
</evidence>
<feature type="transmembrane region" description="Helical" evidence="8">
    <location>
        <begin position="233"/>
        <end position="257"/>
    </location>
</feature>
<feature type="transmembrane region" description="Helical" evidence="8">
    <location>
        <begin position="263"/>
        <end position="284"/>
    </location>
</feature>
<dbReference type="PANTHER" id="PTHR21716:SF53">
    <property type="entry name" value="PERMEASE PERM-RELATED"/>
    <property type="match status" value="1"/>
</dbReference>
<dbReference type="GO" id="GO:0055085">
    <property type="term" value="P:transmembrane transport"/>
    <property type="evidence" value="ECO:0007669"/>
    <property type="project" value="TreeGrafter"/>
</dbReference>
<evidence type="ECO:0000256" key="6">
    <source>
        <dbReference type="ARBA" id="ARBA00022989"/>
    </source>
</evidence>
<name>A0A926DKQ6_9FIRM</name>
<dbReference type="RefSeq" id="WP_249310695.1">
    <property type="nucleotide sequence ID" value="NZ_JACRSU010000001.1"/>
</dbReference>
<dbReference type="InterPro" id="IPR002549">
    <property type="entry name" value="AI-2E-like"/>
</dbReference>
<evidence type="ECO:0000256" key="8">
    <source>
        <dbReference type="SAM" id="Phobius"/>
    </source>
</evidence>
<keyword evidence="5 8" id="KW-0812">Transmembrane</keyword>
<feature type="transmembrane region" description="Helical" evidence="8">
    <location>
        <begin position="291"/>
        <end position="314"/>
    </location>
</feature>
<organism evidence="9 10">
    <name type="scientific">Congzhengia minquanensis</name>
    <dbReference type="NCBI Taxonomy" id="2763657"/>
    <lineage>
        <taxon>Bacteria</taxon>
        <taxon>Bacillati</taxon>
        <taxon>Bacillota</taxon>
        <taxon>Clostridia</taxon>
        <taxon>Eubacteriales</taxon>
        <taxon>Oscillospiraceae</taxon>
        <taxon>Congzhengia</taxon>
    </lineage>
</organism>
<keyword evidence="3" id="KW-0813">Transport</keyword>
<feature type="transmembrane region" description="Helical" evidence="8">
    <location>
        <begin position="182"/>
        <end position="199"/>
    </location>
</feature>
<sequence length="381" mass="42633">MKNWKIRYLNVLPVLVIAFLLCKLIFTTNISLSSLFSMLYSCIAYFVYGLAFAYFLNPLLVFIERNIVKKTDNQKKKNIKRGISIAVIYAVVLGFISIFVMNIVPTIVSGLNDFINGLPEYLNNFQIWVTDSLRSINPDLAKNFEGYMSNFATNIYSWVEREMDMAHVGKTVTTAVSGSAKTVIRVVFGIVISIYFLFGKEELTKHFKRFIYAVFSRERAETIMNYGKAINKIFFDFIISKLLQAFVIFILGLIILVPFDIPLAPLISLLLALTNMIPYIGPWLGGIPSVLLALVFNPIKGLIVLLFIIGMQIVDNLFIGPKIMSDRVGISPLLVIAGVAIGGTFGGIIGMFIGVPLVAVIKLVFYDSFIEQRLGTKNINL</sequence>
<evidence type="ECO:0000256" key="4">
    <source>
        <dbReference type="ARBA" id="ARBA00022475"/>
    </source>
</evidence>
<feature type="transmembrane region" description="Helical" evidence="8">
    <location>
        <begin position="334"/>
        <end position="365"/>
    </location>
</feature>
<evidence type="ECO:0000256" key="7">
    <source>
        <dbReference type="ARBA" id="ARBA00023136"/>
    </source>
</evidence>
<dbReference type="AlphaFoldDB" id="A0A926DKQ6"/>
<evidence type="ECO:0000256" key="3">
    <source>
        <dbReference type="ARBA" id="ARBA00022448"/>
    </source>
</evidence>
<keyword evidence="7 8" id="KW-0472">Membrane</keyword>
<keyword evidence="6 8" id="KW-1133">Transmembrane helix</keyword>
<evidence type="ECO:0000256" key="2">
    <source>
        <dbReference type="ARBA" id="ARBA00009773"/>
    </source>
</evidence>
<feature type="transmembrane region" description="Helical" evidence="8">
    <location>
        <begin position="38"/>
        <end position="63"/>
    </location>
</feature>
<evidence type="ECO:0000256" key="5">
    <source>
        <dbReference type="ARBA" id="ARBA00022692"/>
    </source>
</evidence>
<dbReference type="EMBL" id="JACRSU010000001">
    <property type="protein sequence ID" value="MBC8539527.1"/>
    <property type="molecule type" value="Genomic_DNA"/>
</dbReference>
<dbReference type="GO" id="GO:0005886">
    <property type="term" value="C:plasma membrane"/>
    <property type="evidence" value="ECO:0007669"/>
    <property type="project" value="UniProtKB-SubCell"/>
</dbReference>
<feature type="transmembrane region" description="Helical" evidence="8">
    <location>
        <begin position="7"/>
        <end position="26"/>
    </location>
</feature>
<accession>A0A926DKQ6</accession>